<dbReference type="AlphaFoldDB" id="A0A059GBF5"/>
<name>A0A059GBF5_9PROT</name>
<keyword evidence="2" id="KW-1185">Reference proteome</keyword>
<comment type="caution">
    <text evidence="1">The sequence shown here is derived from an EMBL/GenBank/DDBJ whole genome shotgun (WGS) entry which is preliminary data.</text>
</comment>
<dbReference type="RefSeq" id="WP_035535439.1">
    <property type="nucleotide sequence ID" value="NZ_ARYL01000002.1"/>
</dbReference>
<reference evidence="1 2" key="1">
    <citation type="journal article" date="2014" name="Antonie Van Leeuwenhoek">
        <title>Hyphomonas beringensis sp. nov. and Hyphomonas chukchiensis sp. nov., isolated from surface seawater of the Bering Sea and Chukchi Sea.</title>
        <authorList>
            <person name="Li C."/>
            <person name="Lai Q."/>
            <person name="Li G."/>
            <person name="Dong C."/>
            <person name="Wang J."/>
            <person name="Liao Y."/>
            <person name="Shao Z."/>
        </authorList>
    </citation>
    <scope>NUCLEOTIDE SEQUENCE [LARGE SCALE GENOMIC DNA]</scope>
    <source>
        <strain evidence="1 2">SCH89</strain>
    </source>
</reference>
<evidence type="ECO:0000313" key="2">
    <source>
        <dbReference type="Proteomes" id="UP000024942"/>
    </source>
</evidence>
<proteinExistence type="predicted"/>
<evidence type="ECO:0000313" key="1">
    <source>
        <dbReference type="EMBL" id="KDA04064.1"/>
    </source>
</evidence>
<accession>A0A059GBF5</accession>
<organism evidence="1 2">
    <name type="scientific">Hyphomonas oceanitis SCH89</name>
    <dbReference type="NCBI Taxonomy" id="1280953"/>
    <lineage>
        <taxon>Bacteria</taxon>
        <taxon>Pseudomonadati</taxon>
        <taxon>Pseudomonadota</taxon>
        <taxon>Alphaproteobacteria</taxon>
        <taxon>Hyphomonadales</taxon>
        <taxon>Hyphomonadaceae</taxon>
        <taxon>Hyphomonas</taxon>
    </lineage>
</organism>
<dbReference type="PATRIC" id="fig|1280953.3.peg.394"/>
<gene>
    <name evidence="1" type="ORF">HOC_01961</name>
</gene>
<sequence>MHPAHAHLYAHVHVVFWPWLWLQLWNLNRWMKESGQGLLISVDRCGTIYVDAISDAPEQGPRSISAPVSPRLAAALAPEIETSPYPRRKPGSHAILSLLASARDPGLRREYGHLGPIPDT</sequence>
<protein>
    <submittedName>
        <fullName evidence="1">Uncharacterized protein</fullName>
    </submittedName>
</protein>
<dbReference type="EMBL" id="ARYL01000002">
    <property type="protein sequence ID" value="KDA04064.1"/>
    <property type="molecule type" value="Genomic_DNA"/>
</dbReference>
<dbReference type="OrthoDB" id="9970174at2"/>
<dbReference type="Proteomes" id="UP000024942">
    <property type="component" value="Unassembled WGS sequence"/>
</dbReference>